<dbReference type="InterPro" id="IPR011049">
    <property type="entry name" value="Serralysin-like_metalloprot_C"/>
</dbReference>
<dbReference type="PROSITE" id="PS00330">
    <property type="entry name" value="HEMOLYSIN_CALCIUM"/>
    <property type="match status" value="2"/>
</dbReference>
<dbReference type="PRINTS" id="PR00313">
    <property type="entry name" value="CABNDNGRPT"/>
</dbReference>
<evidence type="ECO:0000313" key="3">
    <source>
        <dbReference type="EMBL" id="UZX26183.1"/>
    </source>
</evidence>
<evidence type="ECO:0000256" key="2">
    <source>
        <dbReference type="SAM" id="SignalP"/>
    </source>
</evidence>
<evidence type="ECO:0000313" key="4">
    <source>
        <dbReference type="Proteomes" id="UP001164506"/>
    </source>
</evidence>
<dbReference type="Proteomes" id="UP001164506">
    <property type="component" value="Chromosome"/>
</dbReference>
<accession>A0ABY6R7Y4</accession>
<sequence length="192" mass="19509">MRWHLTCARVLAVVAVTAIAPVFATKAPAAVGALPADTSIRYELFGNYLIVTAAPGVDNEIVIHGGDAFGVVKVYDFADNVTQPDTFSTEGPNGVKRIAVYAGDGNDKVSHFTGLGAALHGGPGDDILNGSNHVDHLYGESGNDRLNGGGGPDDLNGGDGDDHLDGGGDVDAALGGTGNDTCTNCESIGQCE</sequence>
<feature type="region of interest" description="Disordered" evidence="1">
    <location>
        <begin position="140"/>
        <end position="176"/>
    </location>
</feature>
<dbReference type="Pfam" id="PF00353">
    <property type="entry name" value="HemolysinCabind"/>
    <property type="match status" value="2"/>
</dbReference>
<reference evidence="3" key="1">
    <citation type="submission" date="2021-09" db="EMBL/GenBank/DDBJ databases">
        <title>Complete genome sequence and metabolic characterization of Streptomyces tanashiensis DSM 731 the producer of antibacterial Kalafungin and diverse secondary metabolites.</title>
        <authorList>
            <person name="Abbasi M.N."/>
            <person name="Anwar M.N."/>
            <person name="Alam K."/>
            <person name="Shoaib M."/>
            <person name="Lin Z."/>
            <person name="Hayat M."/>
            <person name="Ali M.I."/>
            <person name="Malik H.M.T."/>
            <person name="Ahmed I."/>
            <person name="Li A."/>
            <person name="Hailong Wang H."/>
            <person name="Zhang Y."/>
        </authorList>
    </citation>
    <scope>NUCLEOTIDE SEQUENCE</scope>
    <source>
        <strain evidence="3">Kala</strain>
    </source>
</reference>
<feature type="chain" id="PRO_5046211445" description="Calcium-binding protein" evidence="2">
    <location>
        <begin position="30"/>
        <end position="192"/>
    </location>
</feature>
<organism evidence="3 4">
    <name type="scientific">Streptomyces tanashiensis</name>
    <dbReference type="NCBI Taxonomy" id="67367"/>
    <lineage>
        <taxon>Bacteria</taxon>
        <taxon>Bacillati</taxon>
        <taxon>Actinomycetota</taxon>
        <taxon>Actinomycetes</taxon>
        <taxon>Kitasatosporales</taxon>
        <taxon>Streptomycetaceae</taxon>
        <taxon>Streptomyces</taxon>
    </lineage>
</organism>
<keyword evidence="4" id="KW-1185">Reference proteome</keyword>
<dbReference type="GeneID" id="95605431"/>
<gene>
    <name evidence="3" type="ORF">LDH80_38380</name>
</gene>
<proteinExistence type="predicted"/>
<feature type="signal peptide" evidence="2">
    <location>
        <begin position="1"/>
        <end position="29"/>
    </location>
</feature>
<dbReference type="InterPro" id="IPR018511">
    <property type="entry name" value="Hemolysin-typ_Ca-bd_CS"/>
</dbReference>
<name>A0ABY6R7Y4_9ACTN</name>
<keyword evidence="2" id="KW-0732">Signal</keyword>
<dbReference type="SUPFAM" id="SSF51120">
    <property type="entry name" value="beta-Roll"/>
    <property type="match status" value="1"/>
</dbReference>
<evidence type="ECO:0000256" key="1">
    <source>
        <dbReference type="SAM" id="MobiDB-lite"/>
    </source>
</evidence>
<evidence type="ECO:0008006" key="5">
    <source>
        <dbReference type="Google" id="ProtNLM"/>
    </source>
</evidence>
<dbReference type="EMBL" id="CP084204">
    <property type="protein sequence ID" value="UZX26183.1"/>
    <property type="molecule type" value="Genomic_DNA"/>
</dbReference>
<dbReference type="InterPro" id="IPR001343">
    <property type="entry name" value="Hemolysn_Ca-bd"/>
</dbReference>
<protein>
    <recommendedName>
        <fullName evidence="5">Calcium-binding protein</fullName>
    </recommendedName>
</protein>
<dbReference type="RefSeq" id="WP_190104785.1">
    <property type="nucleotide sequence ID" value="NZ_BMUH01000009.1"/>
</dbReference>
<dbReference type="Gene3D" id="2.150.10.10">
    <property type="entry name" value="Serralysin-like metalloprotease, C-terminal"/>
    <property type="match status" value="1"/>
</dbReference>